<dbReference type="EMBL" id="SZNQ01000003">
    <property type="protein sequence ID" value="TKS96131.1"/>
    <property type="molecule type" value="Genomic_DNA"/>
</dbReference>
<proteinExistence type="predicted"/>
<comment type="caution">
    <text evidence="1">The sequence shown here is derived from an EMBL/GenBank/DDBJ whole genome shotgun (WGS) entry which is preliminary data.</text>
</comment>
<sequence>MAGDYVRQAAHRRRDVDSLVSAAVLAERVRGASWEVIADALRMSAEEAEKKWGRDEVSWHDRSVVASPVLKDPGKRAAKVDRYITTDKPYQFSTAVRRPLSASLDAAAHLTGRDVAAADHAFAGTVCTACVH</sequence>
<evidence type="ECO:0000313" key="2">
    <source>
        <dbReference type="Proteomes" id="UP000305929"/>
    </source>
</evidence>
<name>A0A4U5W5F3_STRLS</name>
<dbReference type="Proteomes" id="UP000305929">
    <property type="component" value="Unassembled WGS sequence"/>
</dbReference>
<dbReference type="AlphaFoldDB" id="A0A4U5W5F3"/>
<reference evidence="1 2" key="1">
    <citation type="submission" date="2019-04" db="EMBL/GenBank/DDBJ databases">
        <title>Streptomyces lasaliensis sp. nov., an Actinomycete isolated from soil which produces the polyether antibiotic lasalocid.</title>
        <authorList>
            <person name="Erwin G."/>
            <person name="Haber C."/>
        </authorList>
    </citation>
    <scope>NUCLEOTIDE SEQUENCE [LARGE SCALE GENOMIC DNA]</scope>
    <source>
        <strain evidence="1 2">X-537</strain>
    </source>
</reference>
<evidence type="ECO:0000313" key="1">
    <source>
        <dbReference type="EMBL" id="TKS96131.1"/>
    </source>
</evidence>
<keyword evidence="2" id="KW-1185">Reference proteome</keyword>
<dbReference type="OrthoDB" id="4206243at2"/>
<accession>A0A4U5W5F3</accession>
<gene>
    <name evidence="1" type="ORF">E4U91_35780</name>
</gene>
<protein>
    <submittedName>
        <fullName evidence="1">Uncharacterized protein</fullName>
    </submittedName>
</protein>
<dbReference type="RefSeq" id="WP_137311239.1">
    <property type="nucleotide sequence ID" value="NZ_SZNQ01000003.1"/>
</dbReference>
<organism evidence="1 2">
    <name type="scientific">Streptomyces lasalocidi</name>
    <name type="common">Streptomyces lasaliensis</name>
    <dbReference type="NCBI Taxonomy" id="324833"/>
    <lineage>
        <taxon>Bacteria</taxon>
        <taxon>Bacillati</taxon>
        <taxon>Actinomycetota</taxon>
        <taxon>Actinomycetes</taxon>
        <taxon>Kitasatosporales</taxon>
        <taxon>Streptomycetaceae</taxon>
        <taxon>Streptomyces</taxon>
    </lineage>
</organism>